<gene>
    <name evidence="1" type="ORF">TRIATDRAFT_90929</name>
</gene>
<dbReference type="Proteomes" id="UP000005426">
    <property type="component" value="Unassembled WGS sequence"/>
</dbReference>
<dbReference type="KEGG" id="tatv:25786415"/>
<reference evidence="1 2" key="1">
    <citation type="journal article" date="2011" name="Genome Biol.">
        <title>Comparative genome sequence analysis underscores mycoparasitism as the ancestral life style of Trichoderma.</title>
        <authorList>
            <person name="Kubicek C.P."/>
            <person name="Herrera-Estrella A."/>
            <person name="Seidl-Seiboth V."/>
            <person name="Martinez D.A."/>
            <person name="Druzhinina I.S."/>
            <person name="Thon M."/>
            <person name="Zeilinger S."/>
            <person name="Casas-Flores S."/>
            <person name="Horwitz B.A."/>
            <person name="Mukherjee P.K."/>
            <person name="Mukherjee M."/>
            <person name="Kredics L."/>
            <person name="Alcaraz L.D."/>
            <person name="Aerts A."/>
            <person name="Antal Z."/>
            <person name="Atanasova L."/>
            <person name="Cervantes-Badillo M.G."/>
            <person name="Challacombe J."/>
            <person name="Chertkov O."/>
            <person name="McCluskey K."/>
            <person name="Coulpier F."/>
            <person name="Deshpande N."/>
            <person name="von Doehren H."/>
            <person name="Ebbole D.J."/>
            <person name="Esquivel-Naranjo E.U."/>
            <person name="Fekete E."/>
            <person name="Flipphi M."/>
            <person name="Glaser F."/>
            <person name="Gomez-Rodriguez E.Y."/>
            <person name="Gruber S."/>
            <person name="Han C."/>
            <person name="Henrissat B."/>
            <person name="Hermosa R."/>
            <person name="Hernandez-Onate M."/>
            <person name="Karaffa L."/>
            <person name="Kosti I."/>
            <person name="Le Crom S."/>
            <person name="Lindquist E."/>
            <person name="Lucas S."/>
            <person name="Luebeck M."/>
            <person name="Luebeck P.S."/>
            <person name="Margeot A."/>
            <person name="Metz B."/>
            <person name="Misra M."/>
            <person name="Nevalainen H."/>
            <person name="Omann M."/>
            <person name="Packer N."/>
            <person name="Perrone G."/>
            <person name="Uresti-Rivera E.E."/>
            <person name="Salamov A."/>
            <person name="Schmoll M."/>
            <person name="Seiboth B."/>
            <person name="Shapiro H."/>
            <person name="Sukno S."/>
            <person name="Tamayo-Ramos J.A."/>
            <person name="Tisch D."/>
            <person name="Wiest A."/>
            <person name="Wilkinson H.H."/>
            <person name="Zhang M."/>
            <person name="Coutinho P.M."/>
            <person name="Kenerley C.M."/>
            <person name="Monte E."/>
            <person name="Baker S.E."/>
            <person name="Grigoriev I.V."/>
        </authorList>
    </citation>
    <scope>NUCLEOTIDE SEQUENCE [LARGE SCALE GENOMIC DNA]</scope>
    <source>
        <strain evidence="2">ATCC 20476 / IMI 206040</strain>
    </source>
</reference>
<proteinExistence type="predicted"/>
<organism evidence="1 2">
    <name type="scientific">Hypocrea atroviridis (strain ATCC 20476 / IMI 206040)</name>
    <name type="common">Trichoderma atroviride</name>
    <dbReference type="NCBI Taxonomy" id="452589"/>
    <lineage>
        <taxon>Eukaryota</taxon>
        <taxon>Fungi</taxon>
        <taxon>Dikarya</taxon>
        <taxon>Ascomycota</taxon>
        <taxon>Pezizomycotina</taxon>
        <taxon>Sordariomycetes</taxon>
        <taxon>Hypocreomycetidae</taxon>
        <taxon>Hypocreales</taxon>
        <taxon>Hypocreaceae</taxon>
        <taxon>Trichoderma</taxon>
    </lineage>
</organism>
<keyword evidence="2" id="KW-1185">Reference proteome</keyword>
<sequence length="247" mass="26616">MDGDGVCGDGSQHLLPASVEIVRPSEQFKQPLKTLSKSQSPDDQQFPPHNLPVHISGANVQSRSSTEMLVIVRADNGTATASEFCPLQVDCRLLTSAASDGKSPSPLYSSMELSCIRSNANYGDSNRPPFIGLGYIAWAMQTIGNSHVHVRKATDGPHRAIMRRVHVAASNNKLLGNTFLGSTKLRFLSSSSHKELSISGLPVTNRQNTHHKEEKTFSNISGEIGAATGPTATAVPATWKRRDLKFG</sequence>
<dbReference type="AlphaFoldDB" id="G9NR68"/>
<dbReference type="HOGENOM" id="CLU_1124684_0_0_1"/>
<protein>
    <submittedName>
        <fullName evidence="1">Uncharacterized protein</fullName>
    </submittedName>
</protein>
<dbReference type="EMBL" id="ABDG02000021">
    <property type="protein sequence ID" value="EHK47037.1"/>
    <property type="molecule type" value="Genomic_DNA"/>
</dbReference>
<evidence type="ECO:0000313" key="2">
    <source>
        <dbReference type="Proteomes" id="UP000005426"/>
    </source>
</evidence>
<comment type="caution">
    <text evidence="1">The sequence shown here is derived from an EMBL/GenBank/DDBJ whole genome shotgun (WGS) entry which is preliminary data.</text>
</comment>
<accession>G9NR68</accession>
<evidence type="ECO:0000313" key="1">
    <source>
        <dbReference type="EMBL" id="EHK47037.1"/>
    </source>
</evidence>
<name>G9NR68_HYPAI</name>
<dbReference type="GeneID" id="25786415"/>